<gene>
    <name evidence="9" type="ORF">MNOR_LOCUS27196</name>
</gene>
<dbReference type="Gene3D" id="3.40.50.1000">
    <property type="entry name" value="HAD superfamily/HAD-like"/>
    <property type="match status" value="1"/>
</dbReference>
<dbReference type="GO" id="GO:1990738">
    <property type="term" value="F:pseudouridine 5'-phosphatase activity"/>
    <property type="evidence" value="ECO:0007669"/>
    <property type="project" value="UniProtKB-EC"/>
</dbReference>
<keyword evidence="3" id="KW-0479">Metal-binding</keyword>
<evidence type="ECO:0000256" key="3">
    <source>
        <dbReference type="ARBA" id="ARBA00022723"/>
    </source>
</evidence>
<evidence type="ECO:0000256" key="8">
    <source>
        <dbReference type="ARBA" id="ARBA00083904"/>
    </source>
</evidence>
<dbReference type="PANTHER" id="PTHR18901">
    <property type="entry name" value="2-DEOXYGLUCOSE-6-PHOSPHATE PHOSPHATASE 2"/>
    <property type="match status" value="1"/>
</dbReference>
<evidence type="ECO:0000256" key="5">
    <source>
        <dbReference type="ARBA" id="ARBA00022842"/>
    </source>
</evidence>
<dbReference type="NCBIfam" id="TIGR01509">
    <property type="entry name" value="HAD-SF-IA-v3"/>
    <property type="match status" value="1"/>
</dbReference>
<dbReference type="InterPro" id="IPR036412">
    <property type="entry name" value="HAD-like_sf"/>
</dbReference>
<dbReference type="Gene3D" id="1.10.150.240">
    <property type="entry name" value="Putative phosphatase, domain 2"/>
    <property type="match status" value="1"/>
</dbReference>
<dbReference type="SUPFAM" id="SSF56784">
    <property type="entry name" value="HAD-like"/>
    <property type="match status" value="1"/>
</dbReference>
<comment type="cofactor">
    <cofactor evidence="1">
        <name>Mg(2+)</name>
        <dbReference type="ChEBI" id="CHEBI:18420"/>
    </cofactor>
</comment>
<dbReference type="InterPro" id="IPR023214">
    <property type="entry name" value="HAD_sf"/>
</dbReference>
<comment type="caution">
    <text evidence="9">The sequence shown here is derived from an EMBL/GenBank/DDBJ whole genome shotgun (WGS) entry which is preliminary data.</text>
</comment>
<protein>
    <recommendedName>
        <fullName evidence="7">pseudouridine 5'-phosphatase</fullName>
        <ecNumber evidence="7">3.1.3.96</ecNumber>
    </recommendedName>
    <alternativeName>
        <fullName evidence="8">Pseudouridine-5'-monophosphatase</fullName>
    </alternativeName>
</protein>
<proteinExistence type="inferred from homology"/>
<evidence type="ECO:0000256" key="4">
    <source>
        <dbReference type="ARBA" id="ARBA00022801"/>
    </source>
</evidence>
<evidence type="ECO:0000256" key="1">
    <source>
        <dbReference type="ARBA" id="ARBA00001946"/>
    </source>
</evidence>
<evidence type="ECO:0000256" key="6">
    <source>
        <dbReference type="ARBA" id="ARBA00052504"/>
    </source>
</evidence>
<evidence type="ECO:0000256" key="7">
    <source>
        <dbReference type="ARBA" id="ARBA00066578"/>
    </source>
</evidence>
<feature type="non-terminal residue" evidence="9">
    <location>
        <position position="303"/>
    </location>
</feature>
<dbReference type="FunFam" id="3.40.50.1000:FF:000055">
    <property type="entry name" value="Haloacid dehalogenase-like hydrolase family protein"/>
    <property type="match status" value="1"/>
</dbReference>
<dbReference type="InterPro" id="IPR023198">
    <property type="entry name" value="PGP-like_dom2"/>
</dbReference>
<dbReference type="GO" id="GO:0046872">
    <property type="term" value="F:metal ion binding"/>
    <property type="evidence" value="ECO:0007669"/>
    <property type="project" value="UniProtKB-KW"/>
</dbReference>
<sequence length="303" mass="33798">MKFSSRSRSVGICCQMPLPRSTCLRQTRAQKGRFTPKIGFLSARRASTKLSRDKKKNHGVTQIETCVNLSVNFSQIGPQTSRTVDLGKGILVKDTERLYTEATQLISSEYGKTYTWEVKAQCMGMKGDMAAKHIIDSMELPLTVDEYLKKISFNYDKLFPSAKLLPGAEKLVRHLHKHKTPIAIASGGSKDSFDLKTTNHKQFFELFQHIVLASTDQEVKNGKPAPDVFLVCADRFPDKPELEKCLVFEDAPNGVKAAIAAKMQVVMVPDERLSKELTVGATQVHSSLEDFKPEDFGLPPYDA</sequence>
<dbReference type="AlphaFoldDB" id="A0AAV2RQA5"/>
<evidence type="ECO:0000313" key="9">
    <source>
        <dbReference type="EMBL" id="CAL4133458.1"/>
    </source>
</evidence>
<dbReference type="InterPro" id="IPR041492">
    <property type="entry name" value="HAD_2"/>
</dbReference>
<dbReference type="EMBL" id="CAXKWB010028222">
    <property type="protein sequence ID" value="CAL4133458.1"/>
    <property type="molecule type" value="Genomic_DNA"/>
</dbReference>
<keyword evidence="10" id="KW-1185">Reference proteome</keyword>
<reference evidence="9 10" key="1">
    <citation type="submission" date="2024-05" db="EMBL/GenBank/DDBJ databases">
        <authorList>
            <person name="Wallberg A."/>
        </authorList>
    </citation>
    <scope>NUCLEOTIDE SEQUENCE [LARGE SCALE GENOMIC DNA]</scope>
</reference>
<dbReference type="EC" id="3.1.3.96" evidence="7"/>
<keyword evidence="4" id="KW-0378">Hydrolase</keyword>
<evidence type="ECO:0000313" key="10">
    <source>
        <dbReference type="Proteomes" id="UP001497623"/>
    </source>
</evidence>
<dbReference type="FunFam" id="1.10.150.240:FF:000001">
    <property type="entry name" value="Haloacid dehalogenase-like hydrolase domain"/>
    <property type="match status" value="1"/>
</dbReference>
<accession>A0AAV2RQA5</accession>
<comment type="similarity">
    <text evidence="2">Belongs to the HAD-like hydrolase superfamily. CbbY/CbbZ/Gph/YieH family.</text>
</comment>
<dbReference type="PANTHER" id="PTHR18901:SF38">
    <property type="entry name" value="PSEUDOURIDINE-5'-PHOSPHATASE"/>
    <property type="match status" value="1"/>
</dbReference>
<comment type="catalytic activity">
    <reaction evidence="6">
        <text>psi-UMP + H2O = pseudouridine + phosphate</text>
        <dbReference type="Rhea" id="RHEA:10944"/>
        <dbReference type="ChEBI" id="CHEBI:15377"/>
        <dbReference type="ChEBI" id="CHEBI:17802"/>
        <dbReference type="ChEBI" id="CHEBI:43474"/>
        <dbReference type="ChEBI" id="CHEBI:58380"/>
        <dbReference type="EC" id="3.1.3.96"/>
    </reaction>
</comment>
<name>A0AAV2RQA5_MEGNR</name>
<dbReference type="InterPro" id="IPR006439">
    <property type="entry name" value="HAD-SF_hydro_IA"/>
</dbReference>
<keyword evidence="5" id="KW-0460">Magnesium</keyword>
<dbReference type="Proteomes" id="UP001497623">
    <property type="component" value="Unassembled WGS sequence"/>
</dbReference>
<dbReference type="Pfam" id="PF13419">
    <property type="entry name" value="HAD_2"/>
    <property type="match status" value="1"/>
</dbReference>
<organism evidence="9 10">
    <name type="scientific">Meganyctiphanes norvegica</name>
    <name type="common">Northern krill</name>
    <name type="synonym">Thysanopoda norvegica</name>
    <dbReference type="NCBI Taxonomy" id="48144"/>
    <lineage>
        <taxon>Eukaryota</taxon>
        <taxon>Metazoa</taxon>
        <taxon>Ecdysozoa</taxon>
        <taxon>Arthropoda</taxon>
        <taxon>Crustacea</taxon>
        <taxon>Multicrustacea</taxon>
        <taxon>Malacostraca</taxon>
        <taxon>Eumalacostraca</taxon>
        <taxon>Eucarida</taxon>
        <taxon>Euphausiacea</taxon>
        <taxon>Euphausiidae</taxon>
        <taxon>Meganyctiphanes</taxon>
    </lineage>
</organism>
<evidence type="ECO:0000256" key="2">
    <source>
        <dbReference type="ARBA" id="ARBA00006171"/>
    </source>
</evidence>